<keyword evidence="1" id="KW-0812">Transmembrane</keyword>
<feature type="transmembrane region" description="Helical" evidence="1">
    <location>
        <begin position="6"/>
        <end position="30"/>
    </location>
</feature>
<proteinExistence type="predicted"/>
<evidence type="ECO:0000313" key="2">
    <source>
        <dbReference type="EMBL" id="MFC6036680.1"/>
    </source>
</evidence>
<name>A0ABW1KX70_9PROT</name>
<evidence type="ECO:0000256" key="1">
    <source>
        <dbReference type="SAM" id="Phobius"/>
    </source>
</evidence>
<protein>
    <submittedName>
        <fullName evidence="2">Uncharacterized protein</fullName>
    </submittedName>
</protein>
<keyword evidence="1" id="KW-1133">Transmembrane helix</keyword>
<dbReference type="EMBL" id="JBHPON010000002">
    <property type="protein sequence ID" value="MFC6036680.1"/>
    <property type="molecule type" value="Genomic_DNA"/>
</dbReference>
<keyword evidence="1" id="KW-0472">Membrane</keyword>
<accession>A0ABW1KX70</accession>
<reference evidence="2 3" key="1">
    <citation type="submission" date="2024-09" db="EMBL/GenBank/DDBJ databases">
        <authorList>
            <person name="Zhang Z.-H."/>
        </authorList>
    </citation>
    <scope>NUCLEOTIDE SEQUENCE [LARGE SCALE GENOMIC DNA]</scope>
    <source>
        <strain evidence="2 3">HHTR114</strain>
    </source>
</reference>
<dbReference type="RefSeq" id="WP_379882079.1">
    <property type="nucleotide sequence ID" value="NZ_JBHPON010000002.1"/>
</dbReference>
<organism evidence="2 3">
    <name type="scientific">Hyphococcus aureus</name>
    <dbReference type="NCBI Taxonomy" id="2666033"/>
    <lineage>
        <taxon>Bacteria</taxon>
        <taxon>Pseudomonadati</taxon>
        <taxon>Pseudomonadota</taxon>
        <taxon>Alphaproteobacteria</taxon>
        <taxon>Parvularculales</taxon>
        <taxon>Parvularculaceae</taxon>
        <taxon>Hyphococcus</taxon>
    </lineage>
</organism>
<evidence type="ECO:0000313" key="3">
    <source>
        <dbReference type="Proteomes" id="UP001596116"/>
    </source>
</evidence>
<keyword evidence="3" id="KW-1185">Reference proteome</keyword>
<gene>
    <name evidence="2" type="ORF">ACFMB1_14065</name>
</gene>
<sequence length="54" mass="5471">MTFFAIIAKGIVMIALAGAAFIALAIAIGYEPAAAKTAAQCEAKPAPACLFMIL</sequence>
<dbReference type="Proteomes" id="UP001596116">
    <property type="component" value="Unassembled WGS sequence"/>
</dbReference>
<comment type="caution">
    <text evidence="2">The sequence shown here is derived from an EMBL/GenBank/DDBJ whole genome shotgun (WGS) entry which is preliminary data.</text>
</comment>